<evidence type="ECO:0000256" key="1">
    <source>
        <dbReference type="SAM" id="Phobius"/>
    </source>
</evidence>
<name>A0ABP7FD16_9ACTN</name>
<sequence>MPAGSGVRALRAAVFAAVCVLLGALGHVLMSGLPLPWWALAGGALGTASAAWSCAGRERTAPWVVGFTVAAQAVLHTCFTLAQAATVPSAAPSPFSLPWARYVTCGLDVRSLTPREATRIVVDAGLGGHLSAPPPGGAGAMAGMAGMRSMPGMAGSGGAHHGMATGTVDGMAAMPSLPMGPMPHGMSGTGMLAAHLLAALVCGLWLAHGERAAFRLARVVAQWLHAPLHLPAPHRVRVPEHPCGTFPHESAAPRPRRLLLTHCVITRGPPARSAVV</sequence>
<protein>
    <recommendedName>
        <fullName evidence="4">PE-PGRS family protein</fullName>
    </recommendedName>
</protein>
<feature type="transmembrane region" description="Helical" evidence="1">
    <location>
        <begin position="62"/>
        <end position="85"/>
    </location>
</feature>
<evidence type="ECO:0000313" key="2">
    <source>
        <dbReference type="EMBL" id="GAA3736019.1"/>
    </source>
</evidence>
<accession>A0ABP7FD16</accession>
<feature type="transmembrane region" description="Helical" evidence="1">
    <location>
        <begin position="12"/>
        <end position="29"/>
    </location>
</feature>
<feature type="transmembrane region" description="Helical" evidence="1">
    <location>
        <begin position="35"/>
        <end position="55"/>
    </location>
</feature>
<keyword evidence="3" id="KW-1185">Reference proteome</keyword>
<reference evidence="3" key="1">
    <citation type="journal article" date="2019" name="Int. J. Syst. Evol. Microbiol.">
        <title>The Global Catalogue of Microorganisms (GCM) 10K type strain sequencing project: providing services to taxonomists for standard genome sequencing and annotation.</title>
        <authorList>
            <consortium name="The Broad Institute Genomics Platform"/>
            <consortium name="The Broad Institute Genome Sequencing Center for Infectious Disease"/>
            <person name="Wu L."/>
            <person name="Ma J."/>
        </authorList>
    </citation>
    <scope>NUCLEOTIDE SEQUENCE [LARGE SCALE GENOMIC DNA]</scope>
    <source>
        <strain evidence="3">JCM 30846</strain>
    </source>
</reference>
<keyword evidence="1" id="KW-0812">Transmembrane</keyword>
<keyword evidence="1" id="KW-0472">Membrane</keyword>
<keyword evidence="1" id="KW-1133">Transmembrane helix</keyword>
<comment type="caution">
    <text evidence="2">The sequence shown here is derived from an EMBL/GenBank/DDBJ whole genome shotgun (WGS) entry which is preliminary data.</text>
</comment>
<evidence type="ECO:0000313" key="3">
    <source>
        <dbReference type="Proteomes" id="UP001499884"/>
    </source>
</evidence>
<feature type="transmembrane region" description="Helical" evidence="1">
    <location>
        <begin position="186"/>
        <end position="207"/>
    </location>
</feature>
<evidence type="ECO:0008006" key="4">
    <source>
        <dbReference type="Google" id="ProtNLM"/>
    </source>
</evidence>
<dbReference type="EMBL" id="BAABEP010000024">
    <property type="protein sequence ID" value="GAA3736019.1"/>
    <property type="molecule type" value="Genomic_DNA"/>
</dbReference>
<organism evidence="2 3">
    <name type="scientific">Streptomyces tremellae</name>
    <dbReference type="NCBI Taxonomy" id="1124239"/>
    <lineage>
        <taxon>Bacteria</taxon>
        <taxon>Bacillati</taxon>
        <taxon>Actinomycetota</taxon>
        <taxon>Actinomycetes</taxon>
        <taxon>Kitasatosporales</taxon>
        <taxon>Streptomycetaceae</taxon>
        <taxon>Streptomyces</taxon>
    </lineage>
</organism>
<gene>
    <name evidence="2" type="ORF">GCM10023082_36370</name>
</gene>
<dbReference type="RefSeq" id="WP_345648218.1">
    <property type="nucleotide sequence ID" value="NZ_BAABEP010000024.1"/>
</dbReference>
<proteinExistence type="predicted"/>
<dbReference type="Proteomes" id="UP001499884">
    <property type="component" value="Unassembled WGS sequence"/>
</dbReference>